<feature type="compositionally biased region" description="Polar residues" evidence="4">
    <location>
        <begin position="14"/>
        <end position="31"/>
    </location>
</feature>
<evidence type="ECO:0000313" key="5">
    <source>
        <dbReference type="EMBL" id="KAA8582288.1"/>
    </source>
</evidence>
<dbReference type="Pfam" id="PF15554">
    <property type="entry name" value="FSIP1"/>
    <property type="match status" value="1"/>
</dbReference>
<dbReference type="PANTHER" id="PTHR22012:SF2">
    <property type="entry name" value="FIBROUS SHEATH-INTERACTING PROTEIN 1"/>
    <property type="match status" value="1"/>
</dbReference>
<name>A0A5J5CJW9_9PERO</name>
<feature type="region of interest" description="Disordered" evidence="4">
    <location>
        <begin position="200"/>
        <end position="219"/>
    </location>
</feature>
<reference evidence="5 6" key="1">
    <citation type="submission" date="2019-08" db="EMBL/GenBank/DDBJ databases">
        <title>A chromosome-level genome assembly, high-density linkage maps, and genome scans reveal the genomic architecture of hybrid incompatibilities underlying speciation via character displacement in darters (Percidae: Etheostominae).</title>
        <authorList>
            <person name="Moran R.L."/>
            <person name="Catchen J.M."/>
            <person name="Fuller R.C."/>
        </authorList>
    </citation>
    <scope>NUCLEOTIDE SEQUENCE [LARGE SCALE GENOMIC DNA]</scope>
    <source>
        <strain evidence="5">EspeVRDwgs_2016</strain>
        <tissue evidence="5">Muscle</tissue>
    </source>
</reference>
<comment type="caution">
    <text evidence="5">The sequence shown here is derived from an EMBL/GenBank/DDBJ whole genome shotgun (WGS) entry which is preliminary data.</text>
</comment>
<comment type="similarity">
    <text evidence="1">Belongs to the FSIP1 family.</text>
</comment>
<evidence type="ECO:0000256" key="1">
    <source>
        <dbReference type="ARBA" id="ARBA00010495"/>
    </source>
</evidence>
<feature type="region of interest" description="Disordered" evidence="4">
    <location>
        <begin position="1"/>
        <end position="31"/>
    </location>
</feature>
<dbReference type="AlphaFoldDB" id="A0A5J5CJW9"/>
<keyword evidence="6" id="KW-1185">Reference proteome</keyword>
<organism evidence="5 6">
    <name type="scientific">Etheostoma spectabile</name>
    <name type="common">orangethroat darter</name>
    <dbReference type="NCBI Taxonomy" id="54343"/>
    <lineage>
        <taxon>Eukaryota</taxon>
        <taxon>Metazoa</taxon>
        <taxon>Chordata</taxon>
        <taxon>Craniata</taxon>
        <taxon>Vertebrata</taxon>
        <taxon>Euteleostomi</taxon>
        <taxon>Actinopterygii</taxon>
        <taxon>Neopterygii</taxon>
        <taxon>Teleostei</taxon>
        <taxon>Neoteleostei</taxon>
        <taxon>Acanthomorphata</taxon>
        <taxon>Eupercaria</taxon>
        <taxon>Perciformes</taxon>
        <taxon>Percoidei</taxon>
        <taxon>Percidae</taxon>
        <taxon>Etheostomatinae</taxon>
        <taxon>Etheostoma</taxon>
    </lineage>
</organism>
<evidence type="ECO:0000256" key="3">
    <source>
        <dbReference type="ARBA" id="ARBA00023054"/>
    </source>
</evidence>
<sequence length="463" mass="51462">MEIIRGNLDDISRPASSELTGSRVSSVSMPHNDRIGSTTPFALVVLTNEAADIQCHIEVTDEQKEGSKLQRAIEEMRQLDEILSAKICIEKEVKRTEEEDDFVPVFETQVPDSDHIRDSLYLEQSEKRPDSLTESFEIGHEETRKEQFEGSHCGASKGKKKQKDFVKRNIELVSGEVDQVLMTQAEKERLAELLREVDEEDGARGADREEDMWTGQGYSPEPSDLEQLIDIDSKICLLLPAEELLSVQSSYSVLIMSQICIETEKLRERVEHTVLNTTSHLGRARDTGLGFTHPATTCYHPARNRTPVSFCLEGKQHTELTVTIGATQNHNVSSKPAPGWLGPRILPFLSLGTGHLQGCSPHSSPHPYILSLPGRHYLKFLWTENTSASNARIAVDSLHQLLALMPDHPVGVNLGGALGVQRNHLESAEVCFTDGKVLRAHVMDVQNTVLVKIVFAHVTTAIT</sequence>
<keyword evidence="3" id="KW-0175">Coiled coil</keyword>
<dbReference type="Proteomes" id="UP000327493">
    <property type="component" value="Chromosome 20"/>
</dbReference>
<protein>
    <recommendedName>
        <fullName evidence="2">Fibrous sheath-interacting protein 1</fullName>
    </recommendedName>
</protein>
<gene>
    <name evidence="5" type="ORF">FQN60_009028</name>
</gene>
<evidence type="ECO:0000256" key="4">
    <source>
        <dbReference type="SAM" id="MobiDB-lite"/>
    </source>
</evidence>
<dbReference type="EMBL" id="VOFY01000020">
    <property type="protein sequence ID" value="KAA8582288.1"/>
    <property type="molecule type" value="Genomic_DNA"/>
</dbReference>
<dbReference type="InterPro" id="IPR026246">
    <property type="entry name" value="Fsip1"/>
</dbReference>
<feature type="region of interest" description="Disordered" evidence="4">
    <location>
        <begin position="140"/>
        <end position="160"/>
    </location>
</feature>
<accession>A0A5J5CJW9</accession>
<proteinExistence type="inferred from homology"/>
<feature type="compositionally biased region" description="Basic and acidic residues" evidence="4">
    <location>
        <begin position="140"/>
        <end position="149"/>
    </location>
</feature>
<dbReference type="PANTHER" id="PTHR22012">
    <property type="entry name" value="FIBROUS SHEATH INTERACTING PROTEIN 1"/>
    <property type="match status" value="1"/>
</dbReference>
<evidence type="ECO:0000313" key="6">
    <source>
        <dbReference type="Proteomes" id="UP000327493"/>
    </source>
</evidence>
<evidence type="ECO:0000256" key="2">
    <source>
        <dbReference type="ARBA" id="ARBA00019480"/>
    </source>
</evidence>